<gene>
    <name evidence="1" type="ORF">AMTR_s00034p00051380</name>
</gene>
<reference evidence="2" key="1">
    <citation type="journal article" date="2013" name="Science">
        <title>The Amborella genome and the evolution of flowering plants.</title>
        <authorList>
            <consortium name="Amborella Genome Project"/>
        </authorList>
    </citation>
    <scope>NUCLEOTIDE SEQUENCE [LARGE SCALE GENOMIC DNA]</scope>
</reference>
<name>W1PWL6_AMBTC</name>
<organism evidence="1 2">
    <name type="scientific">Amborella trichopoda</name>
    <dbReference type="NCBI Taxonomy" id="13333"/>
    <lineage>
        <taxon>Eukaryota</taxon>
        <taxon>Viridiplantae</taxon>
        <taxon>Streptophyta</taxon>
        <taxon>Embryophyta</taxon>
        <taxon>Tracheophyta</taxon>
        <taxon>Spermatophyta</taxon>
        <taxon>Magnoliopsida</taxon>
        <taxon>Amborellales</taxon>
        <taxon>Amborellaceae</taxon>
        <taxon>Amborella</taxon>
    </lineage>
</organism>
<dbReference type="Proteomes" id="UP000017836">
    <property type="component" value="Unassembled WGS sequence"/>
</dbReference>
<dbReference type="AlphaFoldDB" id="W1PWL6"/>
<keyword evidence="2" id="KW-1185">Reference proteome</keyword>
<accession>W1PWL6</accession>
<evidence type="ECO:0000313" key="1">
    <source>
        <dbReference type="EMBL" id="ERN12161.1"/>
    </source>
</evidence>
<proteinExistence type="predicted"/>
<dbReference type="EMBL" id="KI392616">
    <property type="protein sequence ID" value="ERN12161.1"/>
    <property type="molecule type" value="Genomic_DNA"/>
</dbReference>
<dbReference type="HOGENOM" id="CLU_2907076_0_0_1"/>
<sequence length="62" mass="6653">MAEMAEVTLRWRIRERFRWAVGGCRKGGGGSKDGATVDVWKDEGNGLKVAGDVAEAGCDNGR</sequence>
<dbReference type="Gramene" id="ERN12161">
    <property type="protein sequence ID" value="ERN12161"/>
    <property type="gene ID" value="AMTR_s00034p00051380"/>
</dbReference>
<evidence type="ECO:0000313" key="2">
    <source>
        <dbReference type="Proteomes" id="UP000017836"/>
    </source>
</evidence>
<protein>
    <submittedName>
        <fullName evidence="1">Uncharacterized protein</fullName>
    </submittedName>
</protein>